<dbReference type="Proteomes" id="UP000559256">
    <property type="component" value="Unassembled WGS sequence"/>
</dbReference>
<dbReference type="GO" id="GO:0032196">
    <property type="term" value="P:transposition"/>
    <property type="evidence" value="ECO:0007669"/>
    <property type="project" value="UniProtKB-KW"/>
</dbReference>
<dbReference type="InterPro" id="IPR036397">
    <property type="entry name" value="RNaseH_sf"/>
</dbReference>
<sequence length="101" mass="11320">MWGPAQVTSVGGNKYALFGTDTGTLRDMVELLKDCKAETILAKLEIRRAIAETQTGKKLKRIRTDNTPEFCSQNFKEWTTKHGIVHEFTAPYSSLSNRAAE</sequence>
<evidence type="ECO:0000313" key="17">
    <source>
        <dbReference type="Proteomes" id="UP000559256"/>
    </source>
</evidence>
<dbReference type="GO" id="GO:0004519">
    <property type="term" value="F:endonuclease activity"/>
    <property type="evidence" value="ECO:0007669"/>
    <property type="project" value="UniProtKB-KW"/>
</dbReference>
<evidence type="ECO:0000256" key="4">
    <source>
        <dbReference type="ARBA" id="ARBA00022723"/>
    </source>
</evidence>
<keyword evidence="8" id="KW-0694">RNA-binding</keyword>
<proteinExistence type="predicted"/>
<evidence type="ECO:0000256" key="7">
    <source>
        <dbReference type="ARBA" id="ARBA00022842"/>
    </source>
</evidence>
<dbReference type="GO" id="GO:0003887">
    <property type="term" value="F:DNA-directed DNA polymerase activity"/>
    <property type="evidence" value="ECO:0007669"/>
    <property type="project" value="UniProtKB-KW"/>
</dbReference>
<evidence type="ECO:0000256" key="12">
    <source>
        <dbReference type="ARBA" id="ARBA00023172"/>
    </source>
</evidence>
<dbReference type="GO" id="GO:0003964">
    <property type="term" value="F:RNA-directed DNA polymerase activity"/>
    <property type="evidence" value="ECO:0007669"/>
    <property type="project" value="UniProtKB-KW"/>
</dbReference>
<keyword evidence="9" id="KW-0229">DNA integration</keyword>
<dbReference type="GO" id="GO:0046872">
    <property type="term" value="F:metal ion binding"/>
    <property type="evidence" value="ECO:0007669"/>
    <property type="project" value="UniProtKB-KW"/>
</dbReference>
<keyword evidence="5" id="KW-0255">Endonuclease</keyword>
<keyword evidence="2" id="KW-0548">Nucleotidyltransferase</keyword>
<evidence type="ECO:0000256" key="5">
    <source>
        <dbReference type="ARBA" id="ARBA00022759"/>
    </source>
</evidence>
<dbReference type="OrthoDB" id="7691805at2759"/>
<dbReference type="InterPro" id="IPR001584">
    <property type="entry name" value="Integrase_cat-core"/>
</dbReference>
<comment type="caution">
    <text evidence="16">The sequence shown here is derived from an EMBL/GenBank/DDBJ whole genome shotgun (WGS) entry which is preliminary data.</text>
</comment>
<dbReference type="GO" id="GO:0003723">
    <property type="term" value="F:RNA binding"/>
    <property type="evidence" value="ECO:0007669"/>
    <property type="project" value="UniProtKB-KW"/>
</dbReference>
<dbReference type="SUPFAM" id="SSF53098">
    <property type="entry name" value="Ribonuclease H-like"/>
    <property type="match status" value="1"/>
</dbReference>
<organism evidence="16 17">
    <name type="scientific">Tetrapyrgos nigripes</name>
    <dbReference type="NCBI Taxonomy" id="182062"/>
    <lineage>
        <taxon>Eukaryota</taxon>
        <taxon>Fungi</taxon>
        <taxon>Dikarya</taxon>
        <taxon>Basidiomycota</taxon>
        <taxon>Agaricomycotina</taxon>
        <taxon>Agaricomycetes</taxon>
        <taxon>Agaricomycetidae</taxon>
        <taxon>Agaricales</taxon>
        <taxon>Marasmiineae</taxon>
        <taxon>Marasmiaceae</taxon>
        <taxon>Tetrapyrgos</taxon>
    </lineage>
</organism>
<dbReference type="Gene3D" id="3.30.420.10">
    <property type="entry name" value="Ribonuclease H-like superfamily/Ribonuclease H"/>
    <property type="match status" value="1"/>
</dbReference>
<evidence type="ECO:0000256" key="13">
    <source>
        <dbReference type="ARBA" id="ARBA00048173"/>
    </source>
</evidence>
<dbReference type="Pfam" id="PF00665">
    <property type="entry name" value="rve"/>
    <property type="match status" value="1"/>
</dbReference>
<evidence type="ECO:0000256" key="1">
    <source>
        <dbReference type="ARBA" id="ARBA00022578"/>
    </source>
</evidence>
<keyword evidence="10" id="KW-0695">RNA-directed DNA polymerase</keyword>
<keyword evidence="3" id="KW-0540">Nuclease</keyword>
<evidence type="ECO:0000256" key="14">
    <source>
        <dbReference type="ARBA" id="ARBA00049244"/>
    </source>
</evidence>
<dbReference type="GO" id="GO:0006310">
    <property type="term" value="P:DNA recombination"/>
    <property type="evidence" value="ECO:0007669"/>
    <property type="project" value="UniProtKB-KW"/>
</dbReference>
<name>A0A8H5FTD6_9AGAR</name>
<dbReference type="PROSITE" id="PS50994">
    <property type="entry name" value="INTEGRASE"/>
    <property type="match status" value="1"/>
</dbReference>
<evidence type="ECO:0000256" key="2">
    <source>
        <dbReference type="ARBA" id="ARBA00022695"/>
    </source>
</evidence>
<reference evidence="16 17" key="1">
    <citation type="journal article" date="2020" name="ISME J.">
        <title>Uncovering the hidden diversity of litter-decomposition mechanisms in mushroom-forming fungi.</title>
        <authorList>
            <person name="Floudas D."/>
            <person name="Bentzer J."/>
            <person name="Ahren D."/>
            <person name="Johansson T."/>
            <person name="Persson P."/>
            <person name="Tunlid A."/>
        </authorList>
    </citation>
    <scope>NUCLEOTIDE SEQUENCE [LARGE SCALE GENOMIC DNA]</scope>
    <source>
        <strain evidence="16 17">CBS 291.85</strain>
    </source>
</reference>
<dbReference type="GO" id="GO:0015074">
    <property type="term" value="P:DNA integration"/>
    <property type="evidence" value="ECO:0007669"/>
    <property type="project" value="UniProtKB-KW"/>
</dbReference>
<evidence type="ECO:0000256" key="10">
    <source>
        <dbReference type="ARBA" id="ARBA00022918"/>
    </source>
</evidence>
<dbReference type="GO" id="GO:0005634">
    <property type="term" value="C:nucleus"/>
    <property type="evidence" value="ECO:0007669"/>
    <property type="project" value="UniProtKB-ARBA"/>
</dbReference>
<keyword evidence="12" id="KW-0233">DNA recombination</keyword>
<dbReference type="AlphaFoldDB" id="A0A8H5FTD6"/>
<dbReference type="PANTHER" id="PTHR42648:SF11">
    <property type="entry name" value="TRANSPOSON TY4-P GAG-POL POLYPROTEIN"/>
    <property type="match status" value="1"/>
</dbReference>
<comment type="catalytic activity">
    <reaction evidence="14">
        <text>DNA(n) + a 2'-deoxyribonucleoside 5'-triphosphate = DNA(n+1) + diphosphate</text>
        <dbReference type="Rhea" id="RHEA:22508"/>
        <dbReference type="Rhea" id="RHEA-COMP:17339"/>
        <dbReference type="Rhea" id="RHEA-COMP:17340"/>
        <dbReference type="ChEBI" id="CHEBI:33019"/>
        <dbReference type="ChEBI" id="CHEBI:61560"/>
        <dbReference type="ChEBI" id="CHEBI:173112"/>
        <dbReference type="EC" id="2.7.7.7"/>
    </reaction>
</comment>
<evidence type="ECO:0000256" key="11">
    <source>
        <dbReference type="ARBA" id="ARBA00022932"/>
    </source>
</evidence>
<protein>
    <recommendedName>
        <fullName evidence="15">Integrase catalytic domain-containing protein</fullName>
    </recommendedName>
</protein>
<evidence type="ECO:0000256" key="9">
    <source>
        <dbReference type="ARBA" id="ARBA00022908"/>
    </source>
</evidence>
<keyword evidence="11" id="KW-0808">Transferase</keyword>
<dbReference type="InterPro" id="IPR012337">
    <property type="entry name" value="RNaseH-like_sf"/>
</dbReference>
<keyword evidence="4" id="KW-0479">Metal-binding</keyword>
<feature type="domain" description="Integrase catalytic" evidence="15">
    <location>
        <begin position="1"/>
        <end position="101"/>
    </location>
</feature>
<gene>
    <name evidence="16" type="ORF">D9758_010067</name>
</gene>
<keyword evidence="6" id="KW-0378">Hydrolase</keyword>
<evidence type="ECO:0000259" key="15">
    <source>
        <dbReference type="PROSITE" id="PS50994"/>
    </source>
</evidence>
<dbReference type="PANTHER" id="PTHR42648">
    <property type="entry name" value="TRANSPOSASE, PUTATIVE-RELATED"/>
    <property type="match status" value="1"/>
</dbReference>
<keyword evidence="17" id="KW-1185">Reference proteome</keyword>
<accession>A0A8H5FTD6</accession>
<keyword evidence="7" id="KW-0460">Magnesium</keyword>
<evidence type="ECO:0000256" key="3">
    <source>
        <dbReference type="ARBA" id="ARBA00022722"/>
    </source>
</evidence>
<dbReference type="EMBL" id="JAACJM010000088">
    <property type="protein sequence ID" value="KAF5348087.1"/>
    <property type="molecule type" value="Genomic_DNA"/>
</dbReference>
<evidence type="ECO:0000256" key="8">
    <source>
        <dbReference type="ARBA" id="ARBA00022884"/>
    </source>
</evidence>
<comment type="catalytic activity">
    <reaction evidence="13">
        <text>DNA(n) + a 2'-deoxyribonucleoside 5'-triphosphate = DNA(n+1) + diphosphate</text>
        <dbReference type="Rhea" id="RHEA:22508"/>
        <dbReference type="Rhea" id="RHEA-COMP:17339"/>
        <dbReference type="Rhea" id="RHEA-COMP:17340"/>
        <dbReference type="ChEBI" id="CHEBI:33019"/>
        <dbReference type="ChEBI" id="CHEBI:61560"/>
        <dbReference type="ChEBI" id="CHEBI:173112"/>
        <dbReference type="EC" id="2.7.7.49"/>
    </reaction>
</comment>
<keyword evidence="1" id="KW-0815">Transposition</keyword>
<keyword evidence="11" id="KW-0239">DNA-directed DNA polymerase</keyword>
<dbReference type="InterPro" id="IPR039537">
    <property type="entry name" value="Retrotran_Ty1/copia-like"/>
</dbReference>
<evidence type="ECO:0000313" key="16">
    <source>
        <dbReference type="EMBL" id="KAF5348087.1"/>
    </source>
</evidence>
<dbReference type="GO" id="GO:0016787">
    <property type="term" value="F:hydrolase activity"/>
    <property type="evidence" value="ECO:0007669"/>
    <property type="project" value="UniProtKB-KW"/>
</dbReference>
<evidence type="ECO:0000256" key="6">
    <source>
        <dbReference type="ARBA" id="ARBA00022801"/>
    </source>
</evidence>